<keyword evidence="7" id="KW-1185">Reference proteome</keyword>
<dbReference type="PANTHER" id="PTHR12780">
    <property type="entry name" value="RNA POLYMERASE III DNA DIRECTED , 39KD SUBUNIT-RELATED"/>
    <property type="match status" value="1"/>
</dbReference>
<reference evidence="6 7" key="1">
    <citation type="submission" date="2016-02" db="EMBL/GenBank/DDBJ databases">
        <title>Genome analysis of coral dinoflagellate symbionts highlights evolutionary adaptations to a symbiotic lifestyle.</title>
        <authorList>
            <person name="Aranda M."/>
            <person name="Li Y."/>
            <person name="Liew Y.J."/>
            <person name="Baumgarten S."/>
            <person name="Simakov O."/>
            <person name="Wilson M."/>
            <person name="Piel J."/>
            <person name="Ashoor H."/>
            <person name="Bougouffa S."/>
            <person name="Bajic V.B."/>
            <person name="Ryu T."/>
            <person name="Ravasi T."/>
            <person name="Bayer T."/>
            <person name="Micklem G."/>
            <person name="Kim H."/>
            <person name="Bhak J."/>
            <person name="Lajeunesse T.C."/>
            <person name="Voolstra C.R."/>
        </authorList>
    </citation>
    <scope>NUCLEOTIDE SEQUENCE [LARGE SCALE GENOMIC DNA]</scope>
    <source>
        <strain evidence="6 7">CCMP2467</strain>
    </source>
</reference>
<dbReference type="EMBL" id="LSRX01000408">
    <property type="protein sequence ID" value="OLP98096.1"/>
    <property type="molecule type" value="Genomic_DNA"/>
</dbReference>
<evidence type="ECO:0000256" key="2">
    <source>
        <dbReference type="ARBA" id="ARBA00011038"/>
    </source>
</evidence>
<keyword evidence="4" id="KW-0804">Transcription</keyword>
<dbReference type="OrthoDB" id="613763at2759"/>
<protein>
    <submittedName>
        <fullName evidence="6">DNA-directed RNA polymerase III subunit RPC6</fullName>
    </submittedName>
</protein>
<evidence type="ECO:0000313" key="6">
    <source>
        <dbReference type="EMBL" id="OLP98096.1"/>
    </source>
</evidence>
<gene>
    <name evidence="6" type="primary">POLR3F</name>
    <name evidence="6" type="ORF">AK812_SmicGene19467</name>
</gene>
<dbReference type="InterPro" id="IPR036390">
    <property type="entry name" value="WH_DNA-bd_sf"/>
</dbReference>
<organism evidence="6 7">
    <name type="scientific">Symbiodinium microadriaticum</name>
    <name type="common">Dinoflagellate</name>
    <name type="synonym">Zooxanthella microadriatica</name>
    <dbReference type="NCBI Taxonomy" id="2951"/>
    <lineage>
        <taxon>Eukaryota</taxon>
        <taxon>Sar</taxon>
        <taxon>Alveolata</taxon>
        <taxon>Dinophyceae</taxon>
        <taxon>Suessiales</taxon>
        <taxon>Symbiodiniaceae</taxon>
        <taxon>Symbiodinium</taxon>
    </lineage>
</organism>
<comment type="subcellular location">
    <subcellularLocation>
        <location evidence="1">Nucleus</location>
    </subcellularLocation>
</comment>
<dbReference type="Gene3D" id="1.10.10.10">
    <property type="entry name" value="Winged helix-like DNA-binding domain superfamily/Winged helix DNA-binding domain"/>
    <property type="match status" value="1"/>
</dbReference>
<evidence type="ECO:0000256" key="3">
    <source>
        <dbReference type="ARBA" id="ARBA00022478"/>
    </source>
</evidence>
<dbReference type="OMA" id="QFISERP"/>
<accession>A0A1Q9DSD8</accession>
<sequence>MKAQLLRVFTYPPPRPWNALPPATFSAVAMALVQVPNLEEFYQFISERPGGVYLEDLARAGWPDKTQATHLANALLTQSRLDIITVGEKILLKAVAPQLALKLSRLEATTRSVYQQIEKAGDRGAWSKSLKDQTKLQQHTITKAIKELLKQQLIKEVKSVQNRNRKVFMLIDLEPSLEVSGGTWYKDGEFNYSWVETLREYCLTFMDKNHGRPASQAELHRFVMQHPGPQVPTEEDILCIMKTLELDEEVSSLVTSDGQRVFMRRRKGGFDQPMDIFAARLPNFLRQAEGEGRLVVPCLCCPLRNECKAGGRVCPEKCEFLTRWLQPPEDPVGNEDVLMDW</sequence>
<evidence type="ECO:0000256" key="1">
    <source>
        <dbReference type="ARBA" id="ARBA00004123"/>
    </source>
</evidence>
<dbReference type="InterPro" id="IPR036388">
    <property type="entry name" value="WH-like_DNA-bd_sf"/>
</dbReference>
<dbReference type="InterPro" id="IPR007832">
    <property type="entry name" value="RNA_pol_Rpc34"/>
</dbReference>
<keyword evidence="5" id="KW-0539">Nucleus</keyword>
<dbReference type="SUPFAM" id="SSF46785">
    <property type="entry name" value="Winged helix' DNA-binding domain"/>
    <property type="match status" value="1"/>
</dbReference>
<name>A0A1Q9DSD8_SYMMI</name>
<dbReference type="GO" id="GO:0006383">
    <property type="term" value="P:transcription by RNA polymerase III"/>
    <property type="evidence" value="ECO:0007669"/>
    <property type="project" value="InterPro"/>
</dbReference>
<keyword evidence="3 6" id="KW-0240">DNA-directed RNA polymerase</keyword>
<dbReference type="AlphaFoldDB" id="A0A1Q9DSD8"/>
<comment type="caution">
    <text evidence="6">The sequence shown here is derived from an EMBL/GenBank/DDBJ whole genome shotgun (WGS) entry which is preliminary data.</text>
</comment>
<evidence type="ECO:0000256" key="4">
    <source>
        <dbReference type="ARBA" id="ARBA00023163"/>
    </source>
</evidence>
<dbReference type="GO" id="GO:0005654">
    <property type="term" value="C:nucleoplasm"/>
    <property type="evidence" value="ECO:0007669"/>
    <property type="project" value="UniProtKB-ARBA"/>
</dbReference>
<dbReference type="GO" id="GO:0005737">
    <property type="term" value="C:cytoplasm"/>
    <property type="evidence" value="ECO:0007669"/>
    <property type="project" value="UniProtKB-ARBA"/>
</dbReference>
<dbReference type="GO" id="GO:0005666">
    <property type="term" value="C:RNA polymerase III complex"/>
    <property type="evidence" value="ECO:0007669"/>
    <property type="project" value="InterPro"/>
</dbReference>
<dbReference type="FunFam" id="1.10.10.10:FF:000116">
    <property type="entry name" value="DNA-directed RNA polymerase III subunit RPC6"/>
    <property type="match status" value="1"/>
</dbReference>
<evidence type="ECO:0000256" key="5">
    <source>
        <dbReference type="ARBA" id="ARBA00023242"/>
    </source>
</evidence>
<dbReference type="InterPro" id="IPR016049">
    <property type="entry name" value="RNA_pol_Rpc34-like"/>
</dbReference>
<comment type="similarity">
    <text evidence="2">Belongs to the eukaryotic RPC34/RPC39 RNA polymerase subunit family.</text>
</comment>
<evidence type="ECO:0000313" key="7">
    <source>
        <dbReference type="Proteomes" id="UP000186817"/>
    </source>
</evidence>
<dbReference type="Pfam" id="PF05158">
    <property type="entry name" value="RNA_pol_Rpc34"/>
    <property type="match status" value="1"/>
</dbReference>
<proteinExistence type="inferred from homology"/>
<dbReference type="Proteomes" id="UP000186817">
    <property type="component" value="Unassembled WGS sequence"/>
</dbReference>